<evidence type="ECO:0000313" key="1">
    <source>
        <dbReference type="EMBL" id="NYD38868.1"/>
    </source>
</evidence>
<proteinExistence type="predicted"/>
<comment type="caution">
    <text evidence="1">The sequence shown here is derived from an EMBL/GenBank/DDBJ whole genome shotgun (WGS) entry which is preliminary data.</text>
</comment>
<dbReference type="Pfam" id="PF20242">
    <property type="entry name" value="Emfourin"/>
    <property type="match status" value="1"/>
</dbReference>
<reference evidence="1 2" key="1">
    <citation type="submission" date="2020-07" db="EMBL/GenBank/DDBJ databases">
        <title>Sequencing the genomes of 1000 actinobacteria strains.</title>
        <authorList>
            <person name="Klenk H.-P."/>
        </authorList>
    </citation>
    <scope>NUCLEOTIDE SEQUENCE [LARGE SCALE GENOMIC DNA]</scope>
    <source>
        <strain evidence="1 2">DSM 45772</strain>
    </source>
</reference>
<gene>
    <name evidence="1" type="ORF">BJ983_004970</name>
</gene>
<dbReference type="EMBL" id="JACCBN010000001">
    <property type="protein sequence ID" value="NYD38868.1"/>
    <property type="molecule type" value="Genomic_DNA"/>
</dbReference>
<evidence type="ECO:0000313" key="2">
    <source>
        <dbReference type="Proteomes" id="UP000535890"/>
    </source>
</evidence>
<sequence length="103" mass="11033">MRVTVVRGGGIAGRVVTTVVDDAELDDARTERLRSVVARCSFRERSGPVAPAVRDGFSYEVTVDADDGSSQGVRFVQGTAPDGMGELLRFVDDESAGREEGDR</sequence>
<accession>A0A7Y9E0H5</accession>
<dbReference type="AlphaFoldDB" id="A0A7Y9E0H5"/>
<protein>
    <submittedName>
        <fullName evidence="1">Uncharacterized protein</fullName>
    </submittedName>
</protein>
<dbReference type="Proteomes" id="UP000535890">
    <property type="component" value="Unassembled WGS sequence"/>
</dbReference>
<dbReference type="InterPro" id="IPR049457">
    <property type="entry name" value="Emfourin"/>
</dbReference>
<dbReference type="RefSeq" id="WP_179796254.1">
    <property type="nucleotide sequence ID" value="NZ_BAABHP010000019.1"/>
</dbReference>
<organism evidence="1 2">
    <name type="scientific">Actinomycetospora corticicola</name>
    <dbReference type="NCBI Taxonomy" id="663602"/>
    <lineage>
        <taxon>Bacteria</taxon>
        <taxon>Bacillati</taxon>
        <taxon>Actinomycetota</taxon>
        <taxon>Actinomycetes</taxon>
        <taxon>Pseudonocardiales</taxon>
        <taxon>Pseudonocardiaceae</taxon>
        <taxon>Actinomycetospora</taxon>
    </lineage>
</organism>
<keyword evidence="2" id="KW-1185">Reference proteome</keyword>
<name>A0A7Y9E0H5_9PSEU</name>